<dbReference type="InterPro" id="IPR027417">
    <property type="entry name" value="P-loop_NTPase"/>
</dbReference>
<dbReference type="EMBL" id="JAAQWG010000057">
    <property type="protein sequence ID" value="NMY12335.1"/>
    <property type="molecule type" value="Genomic_DNA"/>
</dbReference>
<dbReference type="Gene3D" id="3.40.50.300">
    <property type="entry name" value="P-loop containing nucleotide triphosphate hydrolases"/>
    <property type="match status" value="1"/>
</dbReference>
<reference evidence="4 7" key="2">
    <citation type="submission" date="2020-12" db="EMBL/GenBank/DDBJ databases">
        <title>Comparative genomic insights into the epidemiology and virulence of plant pathogenic Pseudomonads from Turkey.</title>
        <authorList>
            <person name="Dillon M."/>
            <person name="Ruiz-Bedoya T."/>
            <person name="Bendalovic-Torma C."/>
            <person name="Guttman K.M."/>
            <person name="Kwak H."/>
            <person name="Middleton M.A."/>
            <person name="Wang P.W."/>
            <person name="Horuz S."/>
            <person name="Aysan Y."/>
            <person name="Guttman D.S."/>
        </authorList>
    </citation>
    <scope>NUCLEOTIDE SEQUENCE [LARGE SCALE GENOMIC DNA]</scope>
    <source>
        <strain evidence="4 7">S4_EA_3a</strain>
    </source>
</reference>
<evidence type="ECO:0000313" key="5">
    <source>
        <dbReference type="EMBL" id="NMY12335.1"/>
    </source>
</evidence>
<evidence type="ECO:0000313" key="7">
    <source>
        <dbReference type="Proteomes" id="UP000614123"/>
    </source>
</evidence>
<dbReference type="Proteomes" id="UP000537729">
    <property type="component" value="Unassembled WGS sequence"/>
</dbReference>
<accession>A0A7Y1AAQ5</accession>
<dbReference type="Proteomes" id="UP000614123">
    <property type="component" value="Unassembled WGS sequence"/>
</dbReference>
<evidence type="ECO:0000256" key="2">
    <source>
        <dbReference type="SAM" id="Phobius"/>
    </source>
</evidence>
<feature type="transmembrane region" description="Helical" evidence="2">
    <location>
        <begin position="408"/>
        <end position="430"/>
    </location>
</feature>
<organism evidence="5 6">
    <name type="scientific">Pseudomonas veronii</name>
    <dbReference type="NCBI Taxonomy" id="76761"/>
    <lineage>
        <taxon>Bacteria</taxon>
        <taxon>Pseudomonadati</taxon>
        <taxon>Pseudomonadota</taxon>
        <taxon>Gammaproteobacteria</taxon>
        <taxon>Pseudomonadales</taxon>
        <taxon>Pseudomonadaceae</taxon>
        <taxon>Pseudomonas</taxon>
    </lineage>
</organism>
<comment type="caution">
    <text evidence="5">The sequence shown here is derived from an EMBL/GenBank/DDBJ whole genome shotgun (WGS) entry which is preliminary data.</text>
</comment>
<feature type="transmembrane region" description="Helical" evidence="2">
    <location>
        <begin position="436"/>
        <end position="456"/>
    </location>
</feature>
<dbReference type="GO" id="GO:0005525">
    <property type="term" value="F:GTP binding"/>
    <property type="evidence" value="ECO:0007669"/>
    <property type="project" value="InterPro"/>
</dbReference>
<keyword evidence="2" id="KW-1133">Transmembrane helix</keyword>
<protein>
    <recommendedName>
        <fullName evidence="3">G domain-containing protein</fullName>
    </recommendedName>
</protein>
<dbReference type="AlphaFoldDB" id="A0A7Y1AAQ5"/>
<name>A0A7Y1AAQ5_PSEVE</name>
<dbReference type="Pfam" id="PF01926">
    <property type="entry name" value="MMR_HSR1"/>
    <property type="match status" value="1"/>
</dbReference>
<proteinExistence type="predicted"/>
<gene>
    <name evidence="5" type="ORF">HBO38_28585</name>
    <name evidence="4" type="ORF">YA0849_28115</name>
</gene>
<evidence type="ECO:0000256" key="1">
    <source>
        <dbReference type="SAM" id="Coils"/>
    </source>
</evidence>
<evidence type="ECO:0000313" key="4">
    <source>
        <dbReference type="EMBL" id="MBI6652841.1"/>
    </source>
</evidence>
<feature type="domain" description="G" evidence="3">
    <location>
        <begin position="46"/>
        <end position="118"/>
    </location>
</feature>
<dbReference type="SUPFAM" id="SSF52540">
    <property type="entry name" value="P-loop containing nucleoside triphosphate hydrolases"/>
    <property type="match status" value="1"/>
</dbReference>
<dbReference type="EMBL" id="JAEILD010000177">
    <property type="protein sequence ID" value="MBI6652841.1"/>
    <property type="molecule type" value="Genomic_DNA"/>
</dbReference>
<keyword evidence="2" id="KW-0472">Membrane</keyword>
<evidence type="ECO:0000313" key="6">
    <source>
        <dbReference type="Proteomes" id="UP000537729"/>
    </source>
</evidence>
<dbReference type="RefSeq" id="WP_046482514.1">
    <property type="nucleotide sequence ID" value="NZ_JAAQWG010000057.1"/>
</dbReference>
<evidence type="ECO:0000259" key="3">
    <source>
        <dbReference type="Pfam" id="PF01926"/>
    </source>
</evidence>
<dbReference type="InterPro" id="IPR006073">
    <property type="entry name" value="GTP-bd"/>
</dbReference>
<reference evidence="5 6" key="1">
    <citation type="journal article" date="2020" name="Front. Microbiol.">
        <title>Genetic Organization of the aprX-lipA2 Operon Affects the Proteolytic Potential of Pseudomonas Species in Milk.</title>
        <authorList>
            <person name="Maier C."/>
            <person name="Huptas C."/>
            <person name="von Neubeck M."/>
            <person name="Scherer S."/>
            <person name="Wenning M."/>
            <person name="Lucking G."/>
        </authorList>
    </citation>
    <scope>NUCLEOTIDE SEQUENCE [LARGE SCALE GENOMIC DNA]</scope>
    <source>
        <strain evidence="5 6">DSM 16272</strain>
    </source>
</reference>
<feature type="coiled-coil region" evidence="1">
    <location>
        <begin position="342"/>
        <end position="381"/>
    </location>
</feature>
<keyword evidence="7" id="KW-1185">Reference proteome</keyword>
<keyword evidence="2" id="KW-0812">Transmembrane</keyword>
<keyword evidence="1" id="KW-0175">Coiled coil</keyword>
<sequence length="544" mass="60701">MREQHSLSELVSDRLPTLLKQQKELERLQRCAEQIDGEIVGTGRADFTQDNVIYEFNHQGKSFHLIDVPGIEGNESKYEKMVQAAIAKAHLVFYVNGTNKKPEAETAQKIKHYLNRDAKVYAICNLRGKADSYEFDTDRESLERTHKDALATRQQTREVLEDILGAELVSGCQSLQGLLGLTGVAFDERGLTSIHPSRTDLLKSQRAYQQDFSSRQAMRSFSQLDQLHEVIGQACANFEVDIVESNKRKVLRLLQDTVNDLKKQRDEHQAFSDKISAEILECQKSIRLSFEELKTSFTKRRSNALGIFFNDLSSAARAAVEEHFSDKDEVERVIQVHVSAGQEQLAKRLEESQEEVLQQLSQNIERALKRLQENAERVSFQQRLNTAASSSISLSSAMDAIDFNFSDFGGFLLSIGGYAASGFTIGTFFFPGVGNIIGAVIGGVVGILAAGLSYLFGGRNKKIAEAQANITEAIKKERVASEKTFERDTQAMLEQIKTQIEGSTLSPLDDERRKMADVGALFDEKIASIQALKNQVEAKPHGTI</sequence>
<dbReference type="CDD" id="cd00882">
    <property type="entry name" value="Ras_like_GTPase"/>
    <property type="match status" value="1"/>
</dbReference>